<dbReference type="STRING" id="64571.A0A1Y2GKN2"/>
<dbReference type="Gene3D" id="1.20.58.1480">
    <property type="match status" value="1"/>
</dbReference>
<dbReference type="PROSITE" id="PS50089">
    <property type="entry name" value="ZF_RING_2"/>
    <property type="match status" value="2"/>
</dbReference>
<dbReference type="SMART" id="SM00184">
    <property type="entry name" value="RING"/>
    <property type="match status" value="2"/>
</dbReference>
<gene>
    <name evidence="8" type="ORF">BCR41DRAFT_101850</name>
</gene>
<reference evidence="8 9" key="1">
    <citation type="submission" date="2016-07" db="EMBL/GenBank/DDBJ databases">
        <title>Pervasive Adenine N6-methylation of Active Genes in Fungi.</title>
        <authorList>
            <consortium name="DOE Joint Genome Institute"/>
            <person name="Mondo S.J."/>
            <person name="Dannebaum R.O."/>
            <person name="Kuo R.C."/>
            <person name="Labutti K."/>
            <person name="Haridas S."/>
            <person name="Kuo A."/>
            <person name="Salamov A."/>
            <person name="Ahrendt S.R."/>
            <person name="Lipzen A."/>
            <person name="Sullivan W."/>
            <person name="Andreopoulos W.B."/>
            <person name="Clum A."/>
            <person name="Lindquist E."/>
            <person name="Daum C."/>
            <person name="Ramamoorthy G.K."/>
            <person name="Gryganskyi A."/>
            <person name="Culley D."/>
            <person name="Magnuson J.K."/>
            <person name="James T.Y."/>
            <person name="O'Malley M.A."/>
            <person name="Stajich J.E."/>
            <person name="Spatafora J.W."/>
            <person name="Visel A."/>
            <person name="Grigoriev I.V."/>
        </authorList>
    </citation>
    <scope>NUCLEOTIDE SEQUENCE [LARGE SCALE GENOMIC DNA]</scope>
    <source>
        <strain evidence="8 9">NRRL 3116</strain>
    </source>
</reference>
<protein>
    <submittedName>
        <fullName evidence="8">PUA-like domain-containing protein</fullName>
    </submittedName>
</protein>
<comment type="caution">
    <text evidence="8">The sequence shown here is derived from an EMBL/GenBank/DDBJ whole genome shotgun (WGS) entry which is preliminary data.</text>
</comment>
<keyword evidence="2 4" id="KW-0863">Zinc-finger</keyword>
<dbReference type="InterPro" id="IPR027370">
    <property type="entry name" value="Znf-RING_euk"/>
</dbReference>
<dbReference type="PANTHER" id="PTHR23327">
    <property type="entry name" value="RING FINGER PROTEIN 127"/>
    <property type="match status" value="1"/>
</dbReference>
<dbReference type="PROSITE" id="PS00518">
    <property type="entry name" value="ZF_RING_1"/>
    <property type="match status" value="1"/>
</dbReference>
<dbReference type="GO" id="GO:0061630">
    <property type="term" value="F:ubiquitin protein ligase activity"/>
    <property type="evidence" value="ECO:0007669"/>
    <property type="project" value="TreeGrafter"/>
</dbReference>
<feature type="region of interest" description="Disordered" evidence="5">
    <location>
        <begin position="1"/>
        <end position="23"/>
    </location>
</feature>
<evidence type="ECO:0000313" key="9">
    <source>
        <dbReference type="Proteomes" id="UP000193648"/>
    </source>
</evidence>
<evidence type="ECO:0000256" key="1">
    <source>
        <dbReference type="ARBA" id="ARBA00022723"/>
    </source>
</evidence>
<keyword evidence="1" id="KW-0479">Metal-binding</keyword>
<feature type="domain" description="Lon N-terminal" evidence="7">
    <location>
        <begin position="282"/>
        <end position="607"/>
    </location>
</feature>
<dbReference type="SUPFAM" id="SSF57850">
    <property type="entry name" value="RING/U-box"/>
    <property type="match status" value="2"/>
</dbReference>
<evidence type="ECO:0000313" key="8">
    <source>
        <dbReference type="EMBL" id="ORZ12546.1"/>
    </source>
</evidence>
<dbReference type="Pfam" id="PF02190">
    <property type="entry name" value="LON_substr_bdg"/>
    <property type="match status" value="1"/>
</dbReference>
<dbReference type="InParanoid" id="A0A1Y2GKN2"/>
<dbReference type="GO" id="GO:0008270">
    <property type="term" value="F:zinc ion binding"/>
    <property type="evidence" value="ECO:0007669"/>
    <property type="project" value="UniProtKB-KW"/>
</dbReference>
<dbReference type="EMBL" id="MCFF01000025">
    <property type="protein sequence ID" value="ORZ12546.1"/>
    <property type="molecule type" value="Genomic_DNA"/>
</dbReference>
<dbReference type="InterPro" id="IPR015947">
    <property type="entry name" value="PUA-like_sf"/>
</dbReference>
<feature type="compositionally biased region" description="Polar residues" evidence="5">
    <location>
        <begin position="1"/>
        <end position="22"/>
    </location>
</feature>
<dbReference type="InterPro" id="IPR013083">
    <property type="entry name" value="Znf_RING/FYVE/PHD"/>
</dbReference>
<dbReference type="GeneID" id="33561157"/>
<dbReference type="Proteomes" id="UP000193648">
    <property type="component" value="Unassembled WGS sequence"/>
</dbReference>
<dbReference type="Pfam" id="PF13923">
    <property type="entry name" value="zf-C3HC4_2"/>
    <property type="match status" value="1"/>
</dbReference>
<dbReference type="InterPro" id="IPR001841">
    <property type="entry name" value="Znf_RING"/>
</dbReference>
<dbReference type="PANTHER" id="PTHR23327:SF42">
    <property type="entry name" value="LON PEPTIDASE N-TERMINAL DOMAIN AND RING FINGER PROTEIN C14F5.10C"/>
    <property type="match status" value="1"/>
</dbReference>
<sequence length="618" mass="69556">MNRFTSSTTILSRTPPFSSSTPALFPTRSYRPLQCPTCKELLLNPITLPCGFTVCQGCLPPLETIDFQQQIRCPFNACARSCLHTPDQLAVDVTLQNLSMILRTAALHSNSLANILHEDSENERPHHQPDNLFYGSTEADPTWEATLEGLFDPYMSIPTEPVVSSSSASSSALYRNIPTIVDNLRLKIQQEVECQICFLLFDHPITTYCGHTLCKSCLITSLDHKPDCPLCRRKLPLYMFYHNQPPNKALLRFIQYLSTRPRITFESENHSSVEEREVDPTLAVTPLFINALIFPRIPCYLLVFEPRYRKLLRNVLKTESKLFGMVLPPQQQKYQDLETFAWEPSMEYGTLLKVLSCELLPDGRALVETVGVSRFQILTYSKVDGYYAATAVDIIDDIPEEYERGLEKKVLDAAAATAKEREQQAETGISKSIAESGEEQASHLLGRASKRRQDQETSQSGTTPLLSHSSLSLSPSSSSSSSSSLSLSVSVSAPTSSSGLLEDVGRSSSRQLGFEDLHRQKLEMLSQKQLLQILVAYVAYMQDRLGPLATQRLQREYGEMIEDDGQYLSFWVASVLPMPPYQKYELLHETSVRKRLLTVLNWIKDIETRRSMAVCTIS</sequence>
<keyword evidence="9" id="KW-1185">Reference proteome</keyword>
<feature type="compositionally biased region" description="Low complexity" evidence="5">
    <location>
        <begin position="460"/>
        <end position="486"/>
    </location>
</feature>
<evidence type="ECO:0000259" key="7">
    <source>
        <dbReference type="PROSITE" id="PS51787"/>
    </source>
</evidence>
<feature type="domain" description="RING-type" evidence="6">
    <location>
        <begin position="35"/>
        <end position="74"/>
    </location>
</feature>
<feature type="domain" description="RING-type" evidence="6">
    <location>
        <begin position="194"/>
        <end position="232"/>
    </location>
</feature>
<evidence type="ECO:0000259" key="6">
    <source>
        <dbReference type="PROSITE" id="PS50089"/>
    </source>
</evidence>
<accession>A0A1Y2GKN2</accession>
<dbReference type="InterPro" id="IPR046336">
    <property type="entry name" value="Lon_prtase_N_sf"/>
</dbReference>
<feature type="region of interest" description="Disordered" evidence="5">
    <location>
        <begin position="421"/>
        <end position="486"/>
    </location>
</feature>
<proteinExistence type="predicted"/>
<name>A0A1Y2GKN2_9FUNG</name>
<dbReference type="RefSeq" id="XP_021880165.1">
    <property type="nucleotide sequence ID" value="XM_022019312.1"/>
</dbReference>
<dbReference type="SUPFAM" id="SSF88697">
    <property type="entry name" value="PUA domain-like"/>
    <property type="match status" value="1"/>
</dbReference>
<evidence type="ECO:0000256" key="2">
    <source>
        <dbReference type="ARBA" id="ARBA00022771"/>
    </source>
</evidence>
<evidence type="ECO:0000256" key="5">
    <source>
        <dbReference type="SAM" id="MobiDB-lite"/>
    </source>
</evidence>
<dbReference type="OrthoDB" id="264917at2759"/>
<dbReference type="InterPro" id="IPR003111">
    <property type="entry name" value="Lon_prtase_N"/>
</dbReference>
<dbReference type="AlphaFoldDB" id="A0A1Y2GKN2"/>
<dbReference type="Gene3D" id="2.30.130.40">
    <property type="entry name" value="LON domain-like"/>
    <property type="match status" value="1"/>
</dbReference>
<dbReference type="Gene3D" id="3.30.40.10">
    <property type="entry name" value="Zinc/RING finger domain, C3HC4 (zinc finger)"/>
    <property type="match status" value="2"/>
</dbReference>
<dbReference type="InterPro" id="IPR017907">
    <property type="entry name" value="Znf_RING_CS"/>
</dbReference>
<evidence type="ECO:0000256" key="4">
    <source>
        <dbReference type="PROSITE-ProRule" id="PRU00175"/>
    </source>
</evidence>
<keyword evidence="3" id="KW-0862">Zinc</keyword>
<dbReference type="SMART" id="SM00464">
    <property type="entry name" value="LON"/>
    <property type="match status" value="1"/>
</dbReference>
<dbReference type="PROSITE" id="PS51787">
    <property type="entry name" value="LON_N"/>
    <property type="match status" value="1"/>
</dbReference>
<evidence type="ECO:0000256" key="3">
    <source>
        <dbReference type="ARBA" id="ARBA00022833"/>
    </source>
</evidence>
<organism evidence="8 9">
    <name type="scientific">Lobosporangium transversale</name>
    <dbReference type="NCBI Taxonomy" id="64571"/>
    <lineage>
        <taxon>Eukaryota</taxon>
        <taxon>Fungi</taxon>
        <taxon>Fungi incertae sedis</taxon>
        <taxon>Mucoromycota</taxon>
        <taxon>Mortierellomycotina</taxon>
        <taxon>Mortierellomycetes</taxon>
        <taxon>Mortierellales</taxon>
        <taxon>Mortierellaceae</taxon>
        <taxon>Lobosporangium</taxon>
    </lineage>
</organism>
<dbReference type="Pfam" id="PF13445">
    <property type="entry name" value="zf-RING_UBOX"/>
    <property type="match status" value="1"/>
</dbReference>